<dbReference type="InterPro" id="IPR054505">
    <property type="entry name" value="Myb_DNA-bind_8"/>
</dbReference>
<gene>
    <name evidence="3" type="ORF">BJ878DRAFT_389608</name>
</gene>
<feature type="compositionally biased region" description="Basic residues" evidence="1">
    <location>
        <begin position="72"/>
        <end position="86"/>
    </location>
</feature>
<organism evidence="3 4">
    <name type="scientific">Calycina marina</name>
    <dbReference type="NCBI Taxonomy" id="1763456"/>
    <lineage>
        <taxon>Eukaryota</taxon>
        <taxon>Fungi</taxon>
        <taxon>Dikarya</taxon>
        <taxon>Ascomycota</taxon>
        <taxon>Pezizomycotina</taxon>
        <taxon>Leotiomycetes</taxon>
        <taxon>Helotiales</taxon>
        <taxon>Pezizellaceae</taxon>
        <taxon>Calycina</taxon>
    </lineage>
</organism>
<dbReference type="EMBL" id="MU254480">
    <property type="protein sequence ID" value="KAG9240338.1"/>
    <property type="molecule type" value="Genomic_DNA"/>
</dbReference>
<evidence type="ECO:0000259" key="2">
    <source>
        <dbReference type="Pfam" id="PF22980"/>
    </source>
</evidence>
<evidence type="ECO:0000256" key="1">
    <source>
        <dbReference type="SAM" id="MobiDB-lite"/>
    </source>
</evidence>
<feature type="region of interest" description="Disordered" evidence="1">
    <location>
        <begin position="54"/>
        <end position="86"/>
    </location>
</feature>
<reference evidence="3" key="1">
    <citation type="journal article" date="2021" name="IMA Fungus">
        <title>Genomic characterization of three marine fungi, including Emericellopsis atlantica sp. nov. with signatures of a generalist lifestyle and marine biomass degradation.</title>
        <authorList>
            <person name="Hagestad O.C."/>
            <person name="Hou L."/>
            <person name="Andersen J.H."/>
            <person name="Hansen E.H."/>
            <person name="Altermark B."/>
            <person name="Li C."/>
            <person name="Kuhnert E."/>
            <person name="Cox R.J."/>
            <person name="Crous P.W."/>
            <person name="Spatafora J.W."/>
            <person name="Lail K."/>
            <person name="Amirebrahimi M."/>
            <person name="Lipzen A."/>
            <person name="Pangilinan J."/>
            <person name="Andreopoulos W."/>
            <person name="Hayes R.D."/>
            <person name="Ng V."/>
            <person name="Grigoriev I.V."/>
            <person name="Jackson S.A."/>
            <person name="Sutton T.D.S."/>
            <person name="Dobson A.D.W."/>
            <person name="Rama T."/>
        </authorList>
    </citation>
    <scope>NUCLEOTIDE SEQUENCE</scope>
    <source>
        <strain evidence="3">TRa3180A</strain>
    </source>
</reference>
<comment type="caution">
    <text evidence="3">The sequence shown here is derived from an EMBL/GenBank/DDBJ whole genome shotgun (WGS) entry which is preliminary data.</text>
</comment>
<feature type="domain" description="Myb-like DNA-binding" evidence="2">
    <location>
        <begin position="4"/>
        <end position="56"/>
    </location>
</feature>
<proteinExistence type="predicted"/>
<dbReference type="OrthoDB" id="3944408at2759"/>
<protein>
    <recommendedName>
        <fullName evidence="2">Myb-like DNA-binding domain-containing protein</fullName>
    </recommendedName>
</protein>
<sequence>MTNDQSMVRLLYAILSQKCLKDIDWNQIARDPVLSLEITNGHAARMRYSRFKKQMEGTAGVTKKQRNPASPRKSRVEKKKSLSKRQ</sequence>
<dbReference type="Pfam" id="PF22980">
    <property type="entry name" value="Myb_DNA-bind_8"/>
    <property type="match status" value="1"/>
</dbReference>
<name>A0A9P7YUQ1_9HELO</name>
<dbReference type="AlphaFoldDB" id="A0A9P7YUQ1"/>
<evidence type="ECO:0000313" key="4">
    <source>
        <dbReference type="Proteomes" id="UP000887226"/>
    </source>
</evidence>
<keyword evidence="4" id="KW-1185">Reference proteome</keyword>
<feature type="non-terminal residue" evidence="3">
    <location>
        <position position="86"/>
    </location>
</feature>
<evidence type="ECO:0000313" key="3">
    <source>
        <dbReference type="EMBL" id="KAG9240338.1"/>
    </source>
</evidence>
<dbReference type="Proteomes" id="UP000887226">
    <property type="component" value="Unassembled WGS sequence"/>
</dbReference>
<accession>A0A9P7YUQ1</accession>